<protein>
    <submittedName>
        <fullName evidence="1">Uncharacterized protein</fullName>
    </submittedName>
</protein>
<gene>
    <name evidence="1" type="ORF">MARPO_2945s0001</name>
</gene>
<dbReference type="Proteomes" id="UP000244005">
    <property type="component" value="Unassembled WGS sequence"/>
</dbReference>
<dbReference type="SUPFAM" id="SSF144217">
    <property type="entry name" value="CSL zinc finger"/>
    <property type="match status" value="1"/>
</dbReference>
<organism evidence="1 2">
    <name type="scientific">Marchantia polymorpha</name>
    <name type="common">Common liverwort</name>
    <name type="synonym">Marchantia aquatica</name>
    <dbReference type="NCBI Taxonomy" id="3197"/>
    <lineage>
        <taxon>Eukaryota</taxon>
        <taxon>Viridiplantae</taxon>
        <taxon>Streptophyta</taxon>
        <taxon>Embryophyta</taxon>
        <taxon>Marchantiophyta</taxon>
        <taxon>Marchantiopsida</taxon>
        <taxon>Marchantiidae</taxon>
        <taxon>Marchantiales</taxon>
        <taxon>Marchantiaceae</taxon>
        <taxon>Marchantia</taxon>
    </lineage>
</organism>
<keyword evidence="2" id="KW-1185">Reference proteome</keyword>
<dbReference type="AlphaFoldDB" id="A0A2R6VXI2"/>
<proteinExistence type="predicted"/>
<evidence type="ECO:0000313" key="2">
    <source>
        <dbReference type="Proteomes" id="UP000244005"/>
    </source>
</evidence>
<name>A0A2R6VXI2_MARPO</name>
<sequence length="111" mass="12128">MGGRLDELSFSHYEVLGADLSADYGESEDEEGQAAECTYPGGCGDLFVVSIEELNEAGFTGMTCPSGITDTCKTPEPLKVRTERSSQWQRNSLVLPCQSCSLHIRLHLLLQ</sequence>
<dbReference type="InterPro" id="IPR036671">
    <property type="entry name" value="DPH_MB_sf"/>
</dbReference>
<dbReference type="EMBL" id="KZ774805">
    <property type="protein sequence ID" value="PTQ26312.1"/>
    <property type="molecule type" value="Genomic_DNA"/>
</dbReference>
<accession>A0A2R6VXI2</accession>
<evidence type="ECO:0000313" key="1">
    <source>
        <dbReference type="EMBL" id="PTQ26312.1"/>
    </source>
</evidence>
<dbReference type="Gramene" id="Mp6g11280.1">
    <property type="protein sequence ID" value="Mp6g11280.1.cds1"/>
    <property type="gene ID" value="Mp6g11280"/>
</dbReference>
<dbReference type="OrthoDB" id="66964at2759"/>
<reference evidence="2" key="1">
    <citation type="journal article" date="2017" name="Cell">
        <title>Insights into land plant evolution garnered from the Marchantia polymorpha genome.</title>
        <authorList>
            <person name="Bowman J.L."/>
            <person name="Kohchi T."/>
            <person name="Yamato K.T."/>
            <person name="Jenkins J."/>
            <person name="Shu S."/>
            <person name="Ishizaki K."/>
            <person name="Yamaoka S."/>
            <person name="Nishihama R."/>
            <person name="Nakamura Y."/>
            <person name="Berger F."/>
            <person name="Adam C."/>
            <person name="Aki S.S."/>
            <person name="Althoff F."/>
            <person name="Araki T."/>
            <person name="Arteaga-Vazquez M.A."/>
            <person name="Balasubrmanian S."/>
            <person name="Barry K."/>
            <person name="Bauer D."/>
            <person name="Boehm C.R."/>
            <person name="Briginshaw L."/>
            <person name="Caballero-Perez J."/>
            <person name="Catarino B."/>
            <person name="Chen F."/>
            <person name="Chiyoda S."/>
            <person name="Chovatia M."/>
            <person name="Davies K.M."/>
            <person name="Delmans M."/>
            <person name="Demura T."/>
            <person name="Dierschke T."/>
            <person name="Dolan L."/>
            <person name="Dorantes-Acosta A.E."/>
            <person name="Eklund D.M."/>
            <person name="Florent S.N."/>
            <person name="Flores-Sandoval E."/>
            <person name="Fujiyama A."/>
            <person name="Fukuzawa H."/>
            <person name="Galik B."/>
            <person name="Grimanelli D."/>
            <person name="Grimwood J."/>
            <person name="Grossniklaus U."/>
            <person name="Hamada T."/>
            <person name="Haseloff J."/>
            <person name="Hetherington A.J."/>
            <person name="Higo A."/>
            <person name="Hirakawa Y."/>
            <person name="Hundley H.N."/>
            <person name="Ikeda Y."/>
            <person name="Inoue K."/>
            <person name="Inoue S.I."/>
            <person name="Ishida S."/>
            <person name="Jia Q."/>
            <person name="Kakita M."/>
            <person name="Kanazawa T."/>
            <person name="Kawai Y."/>
            <person name="Kawashima T."/>
            <person name="Kennedy M."/>
            <person name="Kinose K."/>
            <person name="Kinoshita T."/>
            <person name="Kohara Y."/>
            <person name="Koide E."/>
            <person name="Komatsu K."/>
            <person name="Kopischke S."/>
            <person name="Kubo M."/>
            <person name="Kyozuka J."/>
            <person name="Lagercrantz U."/>
            <person name="Lin S.S."/>
            <person name="Lindquist E."/>
            <person name="Lipzen A.M."/>
            <person name="Lu C.W."/>
            <person name="De Luna E."/>
            <person name="Martienssen R.A."/>
            <person name="Minamino N."/>
            <person name="Mizutani M."/>
            <person name="Mizutani M."/>
            <person name="Mochizuki N."/>
            <person name="Monte I."/>
            <person name="Mosher R."/>
            <person name="Nagasaki H."/>
            <person name="Nakagami H."/>
            <person name="Naramoto S."/>
            <person name="Nishitani K."/>
            <person name="Ohtani M."/>
            <person name="Okamoto T."/>
            <person name="Okumura M."/>
            <person name="Phillips J."/>
            <person name="Pollak B."/>
            <person name="Reinders A."/>
            <person name="Rovekamp M."/>
            <person name="Sano R."/>
            <person name="Sawa S."/>
            <person name="Schmid M.W."/>
            <person name="Shirakawa M."/>
            <person name="Solano R."/>
            <person name="Spunde A."/>
            <person name="Suetsugu N."/>
            <person name="Sugano S."/>
            <person name="Sugiyama A."/>
            <person name="Sun R."/>
            <person name="Suzuki Y."/>
            <person name="Takenaka M."/>
            <person name="Takezawa D."/>
            <person name="Tomogane H."/>
            <person name="Tsuzuki M."/>
            <person name="Ueda T."/>
            <person name="Umeda M."/>
            <person name="Ward J.M."/>
            <person name="Watanabe Y."/>
            <person name="Yazaki K."/>
            <person name="Yokoyama R."/>
            <person name="Yoshitake Y."/>
            <person name="Yotsui I."/>
            <person name="Zachgo S."/>
            <person name="Schmutz J."/>
        </authorList>
    </citation>
    <scope>NUCLEOTIDE SEQUENCE [LARGE SCALE GENOMIC DNA]</scope>
    <source>
        <strain evidence="2">Tak-1</strain>
    </source>
</reference>
<dbReference type="Gene3D" id="3.10.660.10">
    <property type="entry name" value="DPH Zinc finger"/>
    <property type="match status" value="1"/>
</dbReference>